<proteinExistence type="predicted"/>
<gene>
    <name evidence="3" type="ORF">JY651_43705</name>
</gene>
<name>A0ABX7NT70_9BACT</name>
<dbReference type="EMBL" id="CP071090">
    <property type="protein sequence ID" value="QSQ21980.1"/>
    <property type="molecule type" value="Genomic_DNA"/>
</dbReference>
<dbReference type="InterPro" id="IPR013211">
    <property type="entry name" value="LVIVD"/>
</dbReference>
<feature type="signal peptide" evidence="2">
    <location>
        <begin position="1"/>
        <end position="24"/>
    </location>
</feature>
<evidence type="ECO:0000313" key="3">
    <source>
        <dbReference type="EMBL" id="QSQ21980.1"/>
    </source>
</evidence>
<dbReference type="RefSeq" id="WP_206723557.1">
    <property type="nucleotide sequence ID" value="NZ_CP071090.1"/>
</dbReference>
<keyword evidence="4" id="KW-1185">Reference proteome</keyword>
<feature type="chain" id="PRO_5046523440" description="Lipoprotein" evidence="2">
    <location>
        <begin position="25"/>
        <end position="549"/>
    </location>
</feature>
<evidence type="ECO:0000256" key="2">
    <source>
        <dbReference type="SAM" id="SignalP"/>
    </source>
</evidence>
<evidence type="ECO:0000313" key="4">
    <source>
        <dbReference type="Proteomes" id="UP000662747"/>
    </source>
</evidence>
<feature type="region of interest" description="Disordered" evidence="1">
    <location>
        <begin position="20"/>
        <end position="65"/>
    </location>
</feature>
<protein>
    <recommendedName>
        <fullName evidence="5">Lipoprotein</fullName>
    </recommendedName>
</protein>
<keyword evidence="2" id="KW-0732">Signal</keyword>
<accession>A0ABX7NT70</accession>
<sequence length="549" mass="58511">MAGAMRTWVTLTGLLALAGAPASAEPQAVEATSRRPRVPAGMESPFKRVPRPIIGAPSRPPHELPQSDSFELVGHHPLPNPGDTVARGRNGPTAISDDCLYVASGLGRRTGTGAATGTAPLRPEVLIVDISNPRRPKPVGALPTALHATARELRTIPDAHTLIVMSTRVSGPDSGAVNHYQIHDITDCRHPVLRQTISFGGDRPQTLFVWRDPREPARFLLYASVQPDDASEPSLRVFEWMAPPDGPVTSEPVATFTPATAQRMTAFAWPDVVGAMPFTRDGARAEPVPPFAWPGAKDETLQSVSVSPDGTRVYATDRHGGYHVLDSSRLANREPCTRDSVAGDGAPRLCLRGLGSLSDVRGDDATARLALSPVPGRPYLVSSGERCGANDCAWSAGRLLDLSDERHPQPVSRYLVPRGPESRAVQGASPPPLVFSNLFVEASGPAGLRVWDIANPLLPMEVGVYVPRPVARVVERSRGESPGVGMASSPLLYNGLLYVTDEDNGLYVLRYKGPRAGELPRTGLYVSGANYLAPPARPSQTLAARGVGP</sequence>
<evidence type="ECO:0000256" key="1">
    <source>
        <dbReference type="SAM" id="MobiDB-lite"/>
    </source>
</evidence>
<reference evidence="3 4" key="1">
    <citation type="submission" date="2021-02" db="EMBL/GenBank/DDBJ databases">
        <title>De Novo genome assembly of isolated myxobacteria.</title>
        <authorList>
            <person name="Stevens D.C."/>
        </authorList>
    </citation>
    <scope>NUCLEOTIDE SEQUENCE [LARGE SCALE GENOMIC DNA]</scope>
    <source>
        <strain evidence="4">SCPEA02</strain>
    </source>
</reference>
<dbReference type="Proteomes" id="UP000662747">
    <property type="component" value="Chromosome"/>
</dbReference>
<dbReference type="SUPFAM" id="SSF69322">
    <property type="entry name" value="Tricorn protease domain 2"/>
    <property type="match status" value="1"/>
</dbReference>
<evidence type="ECO:0008006" key="5">
    <source>
        <dbReference type="Google" id="ProtNLM"/>
    </source>
</evidence>
<organism evidence="3 4">
    <name type="scientific">Pyxidicoccus parkwayensis</name>
    <dbReference type="NCBI Taxonomy" id="2813578"/>
    <lineage>
        <taxon>Bacteria</taxon>
        <taxon>Pseudomonadati</taxon>
        <taxon>Myxococcota</taxon>
        <taxon>Myxococcia</taxon>
        <taxon>Myxococcales</taxon>
        <taxon>Cystobacterineae</taxon>
        <taxon>Myxococcaceae</taxon>
        <taxon>Pyxidicoccus</taxon>
    </lineage>
</organism>
<dbReference type="Pfam" id="PF08309">
    <property type="entry name" value="LVIVD"/>
    <property type="match status" value="1"/>
</dbReference>